<evidence type="ECO:0000313" key="12">
    <source>
        <dbReference type="EMBL" id="SFE37808.1"/>
    </source>
</evidence>
<dbReference type="GO" id="GO:0005524">
    <property type="term" value="F:ATP binding"/>
    <property type="evidence" value="ECO:0007669"/>
    <property type="project" value="UniProtKB-KW"/>
</dbReference>
<dbReference type="InterPro" id="IPR008995">
    <property type="entry name" value="Mo/tungstate-bd_C_term_dom"/>
</dbReference>
<dbReference type="RefSeq" id="WP_092937323.1">
    <property type="nucleotide sequence ID" value="NZ_FONX01000001.1"/>
</dbReference>
<evidence type="ECO:0000256" key="3">
    <source>
        <dbReference type="ARBA" id="ARBA00022505"/>
    </source>
</evidence>
<evidence type="ECO:0000256" key="1">
    <source>
        <dbReference type="ARBA" id="ARBA00022448"/>
    </source>
</evidence>
<keyword evidence="6 12" id="KW-0067">ATP-binding</keyword>
<dbReference type="InterPro" id="IPR017871">
    <property type="entry name" value="ABC_transporter-like_CS"/>
</dbReference>
<keyword evidence="5" id="KW-0547">Nucleotide-binding</keyword>
<dbReference type="AlphaFoldDB" id="A0A1I2A2L7"/>
<dbReference type="GO" id="GO:0140359">
    <property type="term" value="F:ABC-type transporter activity"/>
    <property type="evidence" value="ECO:0007669"/>
    <property type="project" value="InterPro"/>
</dbReference>
<dbReference type="GO" id="GO:0015098">
    <property type="term" value="F:molybdate ion transmembrane transporter activity"/>
    <property type="evidence" value="ECO:0007669"/>
    <property type="project" value="InterPro"/>
</dbReference>
<dbReference type="SMART" id="SM00382">
    <property type="entry name" value="AAA"/>
    <property type="match status" value="1"/>
</dbReference>
<feature type="domain" description="ABC transporter" evidence="10">
    <location>
        <begin position="14"/>
        <end position="247"/>
    </location>
</feature>
<dbReference type="EMBL" id="FONX01000001">
    <property type="protein sequence ID" value="SFE37808.1"/>
    <property type="molecule type" value="Genomic_DNA"/>
</dbReference>
<dbReference type="Gene3D" id="3.40.50.300">
    <property type="entry name" value="P-loop containing nucleotide triphosphate hydrolases"/>
    <property type="match status" value="1"/>
</dbReference>
<reference evidence="13" key="1">
    <citation type="submission" date="2016-10" db="EMBL/GenBank/DDBJ databases">
        <authorList>
            <person name="Varghese N."/>
            <person name="Submissions S."/>
        </authorList>
    </citation>
    <scope>NUCLEOTIDE SEQUENCE [LARGE SCALE GENOMIC DNA]</scope>
    <source>
        <strain evidence="13">DSM 27981</strain>
    </source>
</reference>
<dbReference type="SUPFAM" id="SSF52540">
    <property type="entry name" value="P-loop containing nucleoside triphosphate hydrolases"/>
    <property type="match status" value="1"/>
</dbReference>
<dbReference type="PROSITE" id="PS51866">
    <property type="entry name" value="MOP"/>
    <property type="match status" value="1"/>
</dbReference>
<sequence length="371" mass="39213">MTEKPQPPQQQPPADAIEAQLRLERAGFTLDVALSLPGRGITALFGPSGCGKTSCLRAMAGLERAQGCVVVNGQPWQDDARRLWLPTHRRGLGYVFQESSLFAHLSVRGNIEYGLRRVPAARRRVALEQAVELLGLAGLMERNPATLSGGERQRVAIARALAASPAVLFMDEPLAALDAARKAEVMPYLEGLQRGLDIPVVYVSHAQDEVARLAAHLVLLRDGRVEAAGPTAELLSRLDLPLAHGDGAATVVAGSVESHDAHDHLTTMAFAGGRLHFASARARAPGQPIRLRVQARDVSLALSAPRGSSILNAVAVRITALQPDGPGQVMVALDAAGTPLLARITQRSAHHLGLAVGQALLAQVKGVAVLD</sequence>
<evidence type="ECO:0000256" key="5">
    <source>
        <dbReference type="ARBA" id="ARBA00022741"/>
    </source>
</evidence>
<dbReference type="GO" id="GO:0016887">
    <property type="term" value="F:ATP hydrolysis activity"/>
    <property type="evidence" value="ECO:0007669"/>
    <property type="project" value="InterPro"/>
</dbReference>
<evidence type="ECO:0000256" key="4">
    <source>
        <dbReference type="ARBA" id="ARBA00022519"/>
    </source>
</evidence>
<feature type="domain" description="Mop" evidence="11">
    <location>
        <begin position="307"/>
        <end position="371"/>
    </location>
</feature>
<evidence type="ECO:0000256" key="7">
    <source>
        <dbReference type="ARBA" id="ARBA00022967"/>
    </source>
</evidence>
<evidence type="ECO:0000256" key="8">
    <source>
        <dbReference type="ARBA" id="ARBA00023136"/>
    </source>
</evidence>
<dbReference type="InterPro" id="IPR003593">
    <property type="entry name" value="AAA+_ATPase"/>
</dbReference>
<dbReference type="InterPro" id="IPR011868">
    <property type="entry name" value="ModC_ABC_ATP-bd"/>
</dbReference>
<proteinExistence type="predicted"/>
<evidence type="ECO:0000256" key="6">
    <source>
        <dbReference type="ARBA" id="ARBA00022840"/>
    </source>
</evidence>
<keyword evidence="4" id="KW-0997">Cell inner membrane</keyword>
<dbReference type="PROSITE" id="PS50893">
    <property type="entry name" value="ABC_TRANSPORTER_2"/>
    <property type="match status" value="1"/>
</dbReference>
<evidence type="ECO:0000259" key="11">
    <source>
        <dbReference type="PROSITE" id="PS51866"/>
    </source>
</evidence>
<keyword evidence="13" id="KW-1185">Reference proteome</keyword>
<dbReference type="GO" id="GO:0016020">
    <property type="term" value="C:membrane"/>
    <property type="evidence" value="ECO:0007669"/>
    <property type="project" value="InterPro"/>
</dbReference>
<name>A0A1I2A2L7_9BURK</name>
<dbReference type="Proteomes" id="UP000199119">
    <property type="component" value="Unassembled WGS sequence"/>
</dbReference>
<dbReference type="PANTHER" id="PTHR43514">
    <property type="entry name" value="ABC TRANSPORTER I FAMILY MEMBER 10"/>
    <property type="match status" value="1"/>
</dbReference>
<keyword evidence="3 9" id="KW-0500">Molybdenum</keyword>
<dbReference type="Pfam" id="PF03459">
    <property type="entry name" value="TOBE"/>
    <property type="match status" value="1"/>
</dbReference>
<evidence type="ECO:0000256" key="9">
    <source>
        <dbReference type="PROSITE-ProRule" id="PRU01213"/>
    </source>
</evidence>
<organism evidence="12 13">
    <name type="scientific">Paracidovorax wautersii</name>
    <dbReference type="NCBI Taxonomy" id="1177982"/>
    <lineage>
        <taxon>Bacteria</taxon>
        <taxon>Pseudomonadati</taxon>
        <taxon>Pseudomonadota</taxon>
        <taxon>Betaproteobacteria</taxon>
        <taxon>Burkholderiales</taxon>
        <taxon>Comamonadaceae</taxon>
        <taxon>Paracidovorax</taxon>
    </lineage>
</organism>
<dbReference type="PROSITE" id="PS00211">
    <property type="entry name" value="ABC_TRANSPORTER_1"/>
    <property type="match status" value="1"/>
</dbReference>
<evidence type="ECO:0000313" key="13">
    <source>
        <dbReference type="Proteomes" id="UP000199119"/>
    </source>
</evidence>
<gene>
    <name evidence="12" type="ORF">SAMN04489711_101492</name>
</gene>
<dbReference type="SUPFAM" id="SSF50331">
    <property type="entry name" value="MOP-like"/>
    <property type="match status" value="1"/>
</dbReference>
<dbReference type="PANTHER" id="PTHR43514:SF10">
    <property type="entry name" value="MOLYBDENUM IMPORT ATP-BINDING PROTEIN MODC 2"/>
    <property type="match status" value="1"/>
</dbReference>
<evidence type="ECO:0000256" key="2">
    <source>
        <dbReference type="ARBA" id="ARBA00022475"/>
    </source>
</evidence>
<dbReference type="NCBIfam" id="TIGR02142">
    <property type="entry name" value="modC_ABC"/>
    <property type="match status" value="1"/>
</dbReference>
<keyword evidence="2" id="KW-1003">Cell membrane</keyword>
<dbReference type="STRING" id="1177982.SAMN04489711_101492"/>
<keyword evidence="7" id="KW-1278">Translocase</keyword>
<keyword evidence="1" id="KW-0813">Transport</keyword>
<dbReference type="InterPro" id="IPR003439">
    <property type="entry name" value="ABC_transporter-like_ATP-bd"/>
</dbReference>
<dbReference type="InterPro" id="IPR005116">
    <property type="entry name" value="Transp-assoc_OB_typ1"/>
</dbReference>
<dbReference type="InterPro" id="IPR050334">
    <property type="entry name" value="Molybdenum_import_ModC"/>
</dbReference>
<keyword evidence="8" id="KW-0472">Membrane</keyword>
<dbReference type="InterPro" id="IPR027417">
    <property type="entry name" value="P-loop_NTPase"/>
</dbReference>
<dbReference type="Gene3D" id="2.40.50.100">
    <property type="match status" value="1"/>
</dbReference>
<dbReference type="OrthoDB" id="5298774at2"/>
<accession>A0A1I2A2L7</accession>
<evidence type="ECO:0000259" key="10">
    <source>
        <dbReference type="PROSITE" id="PS50893"/>
    </source>
</evidence>
<protein>
    <submittedName>
        <fullName evidence="12">Molybdate transport system ATP-binding protein</fullName>
    </submittedName>
</protein>
<dbReference type="Pfam" id="PF00005">
    <property type="entry name" value="ABC_tran"/>
    <property type="match status" value="1"/>
</dbReference>
<dbReference type="InterPro" id="IPR004606">
    <property type="entry name" value="Mop_domain"/>
</dbReference>